<organism evidence="2 3">
    <name type="scientific">Linnemannia elongata AG-77</name>
    <dbReference type="NCBI Taxonomy" id="1314771"/>
    <lineage>
        <taxon>Eukaryota</taxon>
        <taxon>Fungi</taxon>
        <taxon>Fungi incertae sedis</taxon>
        <taxon>Mucoromycota</taxon>
        <taxon>Mortierellomycotina</taxon>
        <taxon>Mortierellomycetes</taxon>
        <taxon>Mortierellales</taxon>
        <taxon>Mortierellaceae</taxon>
        <taxon>Linnemannia</taxon>
    </lineage>
</organism>
<keyword evidence="3" id="KW-1185">Reference proteome</keyword>
<gene>
    <name evidence="2" type="ORF">K457DRAFT_1894620</name>
</gene>
<evidence type="ECO:0000313" key="2">
    <source>
        <dbReference type="EMBL" id="OAQ27358.1"/>
    </source>
</evidence>
<protein>
    <submittedName>
        <fullName evidence="2">Uncharacterized protein</fullName>
    </submittedName>
</protein>
<evidence type="ECO:0000313" key="3">
    <source>
        <dbReference type="Proteomes" id="UP000078512"/>
    </source>
</evidence>
<name>A0A197JQW8_9FUNG</name>
<dbReference type="Proteomes" id="UP000078512">
    <property type="component" value="Unassembled WGS sequence"/>
</dbReference>
<accession>A0A197JQW8</accession>
<dbReference type="AlphaFoldDB" id="A0A197JQW8"/>
<keyword evidence="1" id="KW-0472">Membrane</keyword>
<keyword evidence="1" id="KW-0812">Transmembrane</keyword>
<feature type="transmembrane region" description="Helical" evidence="1">
    <location>
        <begin position="15"/>
        <end position="38"/>
    </location>
</feature>
<sequence>QETNDWDQRFDTLSFGPLFGLGFLCARVCALGCLPRFASSRVLMAKKPRKQALSARLCVWALGSNWNNVVDQATCAPQSRTMFEVLCSQRPRKLLVVEKKDRGRKGKDKKDPDVWKAKVRLREQADGRCRTYVIQALNPTKTELMGRFCMVVDMGYGELRDLAILDA</sequence>
<evidence type="ECO:0000256" key="1">
    <source>
        <dbReference type="SAM" id="Phobius"/>
    </source>
</evidence>
<reference evidence="2 3" key="1">
    <citation type="submission" date="2016-05" db="EMBL/GenBank/DDBJ databases">
        <title>Genome sequencing reveals origins of a unique bacterial endosymbiosis in the earliest lineages of terrestrial Fungi.</title>
        <authorList>
            <consortium name="DOE Joint Genome Institute"/>
            <person name="Uehling J."/>
            <person name="Gryganskyi A."/>
            <person name="Hameed K."/>
            <person name="Tschaplinski T."/>
            <person name="Misztal P."/>
            <person name="Wu S."/>
            <person name="Desiro A."/>
            <person name="Vande Pol N."/>
            <person name="Du Z.-Y."/>
            <person name="Zienkiewicz A."/>
            <person name="Zienkiewicz K."/>
            <person name="Morin E."/>
            <person name="Tisserant E."/>
            <person name="Splivallo R."/>
            <person name="Hainaut M."/>
            <person name="Henrissat B."/>
            <person name="Ohm R."/>
            <person name="Kuo A."/>
            <person name="Yan J."/>
            <person name="Lipzen A."/>
            <person name="Nolan M."/>
            <person name="Labutti K."/>
            <person name="Barry K."/>
            <person name="Goldstein A."/>
            <person name="Labbe J."/>
            <person name="Schadt C."/>
            <person name="Tuskan G."/>
            <person name="Grigoriev I."/>
            <person name="Martin F."/>
            <person name="Vilgalys R."/>
            <person name="Bonito G."/>
        </authorList>
    </citation>
    <scope>NUCLEOTIDE SEQUENCE [LARGE SCALE GENOMIC DNA]</scope>
    <source>
        <strain evidence="2 3">AG-77</strain>
    </source>
</reference>
<keyword evidence="1" id="KW-1133">Transmembrane helix</keyword>
<proteinExistence type="predicted"/>
<feature type="non-terminal residue" evidence="2">
    <location>
        <position position="1"/>
    </location>
</feature>
<dbReference type="EMBL" id="KV442058">
    <property type="protein sequence ID" value="OAQ27358.1"/>
    <property type="molecule type" value="Genomic_DNA"/>
</dbReference>